<dbReference type="EMBL" id="UGRY01000007">
    <property type="protein sequence ID" value="SUD49311.1"/>
    <property type="molecule type" value="Genomic_DNA"/>
</dbReference>
<dbReference type="GO" id="GO:0004252">
    <property type="term" value="F:serine-type endopeptidase activity"/>
    <property type="evidence" value="ECO:0007669"/>
    <property type="project" value="InterPro"/>
</dbReference>
<dbReference type="InterPro" id="IPR043504">
    <property type="entry name" value="Peptidase_S1_PA_chymotrypsin"/>
</dbReference>
<dbReference type="InterPro" id="IPR033116">
    <property type="entry name" value="TRYPSIN_SER"/>
</dbReference>
<accession>A0A379JM65</accession>
<protein>
    <recommendedName>
        <fullName evidence="1">Peptidase S1 domain-containing protein</fullName>
    </recommendedName>
</protein>
<name>A0A379JM65_9NOCA</name>
<reference evidence="2 3" key="1">
    <citation type="submission" date="2018-06" db="EMBL/GenBank/DDBJ databases">
        <authorList>
            <consortium name="Pathogen Informatics"/>
            <person name="Doyle S."/>
        </authorList>
    </citation>
    <scope>NUCLEOTIDE SEQUENCE [LARGE SCALE GENOMIC DNA]</scope>
    <source>
        <strain evidence="2 3">NCTC1934</strain>
    </source>
</reference>
<dbReference type="SUPFAM" id="SSF50494">
    <property type="entry name" value="Trypsin-like serine proteases"/>
    <property type="match status" value="1"/>
</dbReference>
<dbReference type="PROSITE" id="PS00135">
    <property type="entry name" value="TRYPSIN_SER"/>
    <property type="match status" value="1"/>
</dbReference>
<dbReference type="PROSITE" id="PS00134">
    <property type="entry name" value="TRYPSIN_HIS"/>
    <property type="match status" value="1"/>
</dbReference>
<dbReference type="InterPro" id="IPR018114">
    <property type="entry name" value="TRYPSIN_HIS"/>
</dbReference>
<dbReference type="GO" id="GO:0006508">
    <property type="term" value="P:proteolysis"/>
    <property type="evidence" value="ECO:0007669"/>
    <property type="project" value="InterPro"/>
</dbReference>
<organism evidence="2 3">
    <name type="scientific">Nocardia otitidiscaviarum</name>
    <dbReference type="NCBI Taxonomy" id="1823"/>
    <lineage>
        <taxon>Bacteria</taxon>
        <taxon>Bacillati</taxon>
        <taxon>Actinomycetota</taxon>
        <taxon>Actinomycetes</taxon>
        <taxon>Mycobacteriales</taxon>
        <taxon>Nocardiaceae</taxon>
        <taxon>Nocardia</taxon>
    </lineage>
</organism>
<dbReference type="OrthoDB" id="4536940at2"/>
<dbReference type="Proteomes" id="UP000255467">
    <property type="component" value="Unassembled WGS sequence"/>
</dbReference>
<dbReference type="Pfam" id="PF00089">
    <property type="entry name" value="Trypsin"/>
    <property type="match status" value="1"/>
</dbReference>
<dbReference type="STRING" id="1406858.GCA_000710895_06892"/>
<dbReference type="AlphaFoldDB" id="A0A379JM65"/>
<dbReference type="Gene3D" id="2.40.10.10">
    <property type="entry name" value="Trypsin-like serine proteases"/>
    <property type="match status" value="2"/>
</dbReference>
<proteinExistence type="predicted"/>
<sequence length="224" mass="22575">MTMLALAGPGAGAAHADGGPVVGGGSGIALQTGNPRMVALCTMTAVGYDRENRLVGITAGHCAEDAGVAVWAEADPHAGPIGFAAVKDVDHDWAVIELDPARVTPVRQVGPSVVATVGAPAQAMETVCKNGRTTGFTCGVVWDAYPDEFLSQVCANHGDSGGPVLRGDQLVGMINAGVGLPGSSEMPCTGPGNPFHDPDVSNQITAVLAEIDRLGVVGAGFRPL</sequence>
<evidence type="ECO:0000259" key="1">
    <source>
        <dbReference type="Pfam" id="PF00089"/>
    </source>
</evidence>
<keyword evidence="3" id="KW-1185">Reference proteome</keyword>
<evidence type="ECO:0000313" key="2">
    <source>
        <dbReference type="EMBL" id="SUD49311.1"/>
    </source>
</evidence>
<gene>
    <name evidence="2" type="ORF">NCTC1934_06663</name>
</gene>
<dbReference type="InterPro" id="IPR009003">
    <property type="entry name" value="Peptidase_S1_PA"/>
</dbReference>
<evidence type="ECO:0000313" key="3">
    <source>
        <dbReference type="Proteomes" id="UP000255467"/>
    </source>
</evidence>
<dbReference type="CDD" id="cd21112">
    <property type="entry name" value="alphaLP-like"/>
    <property type="match status" value="1"/>
</dbReference>
<feature type="domain" description="Peptidase S1" evidence="1">
    <location>
        <begin position="57"/>
        <end position="177"/>
    </location>
</feature>
<dbReference type="InterPro" id="IPR001254">
    <property type="entry name" value="Trypsin_dom"/>
</dbReference>